<dbReference type="AlphaFoldDB" id="A0A7S1PII9"/>
<protein>
    <submittedName>
        <fullName evidence="2">Uncharacterized protein</fullName>
    </submittedName>
</protein>
<dbReference type="EMBL" id="HBGD01009513">
    <property type="protein sequence ID" value="CAD9084577.1"/>
    <property type="molecule type" value="Transcribed_RNA"/>
</dbReference>
<sequence>MAFPKYKRVNPFLFDDPVPLPEVNSSHEQPSPSGEHLDKSAFPHDPSVQQHESHFTSVDAAHHHQQKLSLCREDESVYEKTLRLLREGALAQQRASYTAQHDNLHAQSRAFRFNTGTEGSPSATLGNRDESSFMEDDEEISQDLAHHSKGCLDIRQYFVSKSTSQNHDAMDQG</sequence>
<gene>
    <name evidence="2" type="ORF">PCOS0759_LOCUS7831</name>
</gene>
<feature type="compositionally biased region" description="Polar residues" evidence="1">
    <location>
        <begin position="23"/>
        <end position="32"/>
    </location>
</feature>
<evidence type="ECO:0000256" key="1">
    <source>
        <dbReference type="SAM" id="MobiDB-lite"/>
    </source>
</evidence>
<organism evidence="2">
    <name type="scientific">Percolomonas cosmopolitus</name>
    <dbReference type="NCBI Taxonomy" id="63605"/>
    <lineage>
        <taxon>Eukaryota</taxon>
        <taxon>Discoba</taxon>
        <taxon>Heterolobosea</taxon>
        <taxon>Tetramitia</taxon>
        <taxon>Eutetramitia</taxon>
        <taxon>Percolomonadidae</taxon>
        <taxon>Percolomonas</taxon>
    </lineage>
</organism>
<evidence type="ECO:0000313" key="2">
    <source>
        <dbReference type="EMBL" id="CAD9084577.1"/>
    </source>
</evidence>
<feature type="region of interest" description="Disordered" evidence="1">
    <location>
        <begin position="1"/>
        <end position="66"/>
    </location>
</feature>
<reference evidence="2" key="1">
    <citation type="submission" date="2021-01" db="EMBL/GenBank/DDBJ databases">
        <authorList>
            <person name="Corre E."/>
            <person name="Pelletier E."/>
            <person name="Niang G."/>
            <person name="Scheremetjew M."/>
            <person name="Finn R."/>
            <person name="Kale V."/>
            <person name="Holt S."/>
            <person name="Cochrane G."/>
            <person name="Meng A."/>
            <person name="Brown T."/>
            <person name="Cohen L."/>
        </authorList>
    </citation>
    <scope>NUCLEOTIDE SEQUENCE</scope>
    <source>
        <strain evidence="2">WS</strain>
    </source>
</reference>
<proteinExistence type="predicted"/>
<feature type="compositionally biased region" description="Acidic residues" evidence="1">
    <location>
        <begin position="132"/>
        <end position="141"/>
    </location>
</feature>
<feature type="region of interest" description="Disordered" evidence="1">
    <location>
        <begin position="114"/>
        <end position="141"/>
    </location>
</feature>
<feature type="compositionally biased region" description="Polar residues" evidence="1">
    <location>
        <begin position="114"/>
        <end position="125"/>
    </location>
</feature>
<accession>A0A7S1PII9</accession>
<name>A0A7S1PII9_9EUKA</name>